<dbReference type="PANTHER" id="PTHR32322:SF2">
    <property type="entry name" value="EAMA DOMAIN-CONTAINING PROTEIN"/>
    <property type="match status" value="1"/>
</dbReference>
<evidence type="ECO:0000259" key="6">
    <source>
        <dbReference type="Pfam" id="PF00892"/>
    </source>
</evidence>
<evidence type="ECO:0000256" key="3">
    <source>
        <dbReference type="ARBA" id="ARBA00022989"/>
    </source>
</evidence>
<feature type="transmembrane region" description="Helical" evidence="5">
    <location>
        <begin position="221"/>
        <end position="241"/>
    </location>
</feature>
<feature type="transmembrane region" description="Helical" evidence="5">
    <location>
        <begin position="188"/>
        <end position="209"/>
    </location>
</feature>
<evidence type="ECO:0000256" key="5">
    <source>
        <dbReference type="SAM" id="Phobius"/>
    </source>
</evidence>
<dbReference type="AlphaFoldDB" id="A0A6J6KTD6"/>
<keyword evidence="2 5" id="KW-0812">Transmembrane</keyword>
<organism evidence="7">
    <name type="scientific">freshwater metagenome</name>
    <dbReference type="NCBI Taxonomy" id="449393"/>
    <lineage>
        <taxon>unclassified sequences</taxon>
        <taxon>metagenomes</taxon>
        <taxon>ecological metagenomes</taxon>
    </lineage>
</organism>
<proteinExistence type="predicted"/>
<dbReference type="GO" id="GO:0016020">
    <property type="term" value="C:membrane"/>
    <property type="evidence" value="ECO:0007669"/>
    <property type="project" value="UniProtKB-SubCell"/>
</dbReference>
<evidence type="ECO:0000256" key="2">
    <source>
        <dbReference type="ARBA" id="ARBA00022692"/>
    </source>
</evidence>
<feature type="transmembrane region" description="Helical" evidence="5">
    <location>
        <begin position="78"/>
        <end position="95"/>
    </location>
</feature>
<feature type="domain" description="EamA" evidence="6">
    <location>
        <begin position="158"/>
        <end position="292"/>
    </location>
</feature>
<dbReference type="InterPro" id="IPR037185">
    <property type="entry name" value="EmrE-like"/>
</dbReference>
<protein>
    <submittedName>
        <fullName evidence="7">Unannotated protein</fullName>
    </submittedName>
</protein>
<feature type="transmembrane region" description="Helical" evidence="5">
    <location>
        <begin position="101"/>
        <end position="120"/>
    </location>
</feature>
<keyword evidence="3 5" id="KW-1133">Transmembrane helix</keyword>
<feature type="transmembrane region" description="Helical" evidence="5">
    <location>
        <begin position="132"/>
        <end position="151"/>
    </location>
</feature>
<accession>A0A6J6KTD6</accession>
<dbReference type="Pfam" id="PF00892">
    <property type="entry name" value="EamA"/>
    <property type="match status" value="2"/>
</dbReference>
<feature type="transmembrane region" description="Helical" evidence="5">
    <location>
        <begin position="48"/>
        <end position="66"/>
    </location>
</feature>
<dbReference type="EMBL" id="CAEZWJ010000015">
    <property type="protein sequence ID" value="CAB4652188.1"/>
    <property type="molecule type" value="Genomic_DNA"/>
</dbReference>
<gene>
    <name evidence="7" type="ORF">UFOPK2214_00673</name>
</gene>
<name>A0A6J6KTD6_9ZZZZ</name>
<comment type="subcellular location">
    <subcellularLocation>
        <location evidence="1">Membrane</location>
        <topology evidence="1">Multi-pass membrane protein</topology>
    </subcellularLocation>
</comment>
<feature type="domain" description="EamA" evidence="6">
    <location>
        <begin position="20"/>
        <end position="146"/>
    </location>
</feature>
<dbReference type="SUPFAM" id="SSF103481">
    <property type="entry name" value="Multidrug resistance efflux transporter EmrE"/>
    <property type="match status" value="2"/>
</dbReference>
<dbReference type="InterPro" id="IPR000620">
    <property type="entry name" value="EamA_dom"/>
</dbReference>
<keyword evidence="4 5" id="KW-0472">Membrane</keyword>
<evidence type="ECO:0000313" key="7">
    <source>
        <dbReference type="EMBL" id="CAB4652188.1"/>
    </source>
</evidence>
<dbReference type="InterPro" id="IPR050638">
    <property type="entry name" value="AA-Vitamin_Transporters"/>
</dbReference>
<evidence type="ECO:0000256" key="4">
    <source>
        <dbReference type="ARBA" id="ARBA00023136"/>
    </source>
</evidence>
<evidence type="ECO:0000256" key="1">
    <source>
        <dbReference type="ARBA" id="ARBA00004141"/>
    </source>
</evidence>
<feature type="transmembrane region" description="Helical" evidence="5">
    <location>
        <begin position="276"/>
        <end position="293"/>
    </location>
</feature>
<dbReference type="PANTHER" id="PTHR32322">
    <property type="entry name" value="INNER MEMBRANE TRANSPORTER"/>
    <property type="match status" value="1"/>
</dbReference>
<feature type="transmembrane region" description="Helical" evidence="5">
    <location>
        <begin position="248"/>
        <end position="270"/>
    </location>
</feature>
<feature type="transmembrane region" description="Helical" evidence="5">
    <location>
        <begin position="18"/>
        <end position="36"/>
    </location>
</feature>
<reference evidence="7" key="1">
    <citation type="submission" date="2020-05" db="EMBL/GenBank/DDBJ databases">
        <authorList>
            <person name="Chiriac C."/>
            <person name="Salcher M."/>
            <person name="Ghai R."/>
            <person name="Kavagutti S V."/>
        </authorList>
    </citation>
    <scope>NUCLEOTIDE SEQUENCE</scope>
</reference>
<sequence length="308" mass="32811">MTSSFASAKQNFRQRDDIHVIAALTAVFAWGIGPIFNKTMSVDASAIVFYRILVGAPLMFAMAMMTGGHISLALMKRTALPGILFALSMITGFASVMMTSIANATLITTLQPVLVLLIAPKMFGEKLRPRQLLYSACALVGVLLVVLAAASTSGAHLSGDLLSVANVCIWTGYFVLSKKRRLAGVHSWSYLAAVFMWSAIVVLPYGMIFSSDLGNMTDGDWGRIVAMAIGPGIVGHGLMTWAQSHVDVTLASLLGLLSPVISTGLAWIILDQNLTLWQSVGAAVVLVSLAYLVQEQRTPAEASLGHEV</sequence>
<feature type="transmembrane region" description="Helical" evidence="5">
    <location>
        <begin position="157"/>
        <end position="176"/>
    </location>
</feature>